<sequence length="95" mass="10978">MSMSKELEQVHEQLVGIAQDSQQLSRKGYDSYEVLKLQRRLSDADASYYNGKLDKDYESQGQAQVSDEFHKVHHILHSMLERVDSKEQQQQASGH</sequence>
<name>A0A1X2IM39_9FUNG</name>
<gene>
    <name evidence="1" type="ORF">BCR42DRAFT_449973</name>
</gene>
<evidence type="ECO:0000313" key="2">
    <source>
        <dbReference type="Proteomes" id="UP000193560"/>
    </source>
</evidence>
<accession>A0A1X2IM39</accession>
<dbReference type="AlphaFoldDB" id="A0A1X2IM39"/>
<organism evidence="1 2">
    <name type="scientific">Absidia repens</name>
    <dbReference type="NCBI Taxonomy" id="90262"/>
    <lineage>
        <taxon>Eukaryota</taxon>
        <taxon>Fungi</taxon>
        <taxon>Fungi incertae sedis</taxon>
        <taxon>Mucoromycota</taxon>
        <taxon>Mucoromycotina</taxon>
        <taxon>Mucoromycetes</taxon>
        <taxon>Mucorales</taxon>
        <taxon>Cunninghamellaceae</taxon>
        <taxon>Absidia</taxon>
    </lineage>
</organism>
<reference evidence="1 2" key="1">
    <citation type="submission" date="2016-07" db="EMBL/GenBank/DDBJ databases">
        <title>Pervasive Adenine N6-methylation of Active Genes in Fungi.</title>
        <authorList>
            <consortium name="DOE Joint Genome Institute"/>
            <person name="Mondo S.J."/>
            <person name="Dannebaum R.O."/>
            <person name="Kuo R.C."/>
            <person name="Labutti K."/>
            <person name="Haridas S."/>
            <person name="Kuo A."/>
            <person name="Salamov A."/>
            <person name="Ahrendt S.R."/>
            <person name="Lipzen A."/>
            <person name="Sullivan W."/>
            <person name="Andreopoulos W.B."/>
            <person name="Clum A."/>
            <person name="Lindquist E."/>
            <person name="Daum C."/>
            <person name="Ramamoorthy G.K."/>
            <person name="Gryganskyi A."/>
            <person name="Culley D."/>
            <person name="Magnuson J.K."/>
            <person name="James T.Y."/>
            <person name="O'Malley M.A."/>
            <person name="Stajich J.E."/>
            <person name="Spatafora J.W."/>
            <person name="Visel A."/>
            <person name="Grigoriev I.V."/>
        </authorList>
    </citation>
    <scope>NUCLEOTIDE SEQUENCE [LARGE SCALE GENOMIC DNA]</scope>
    <source>
        <strain evidence="1 2">NRRL 1336</strain>
    </source>
</reference>
<evidence type="ECO:0000313" key="1">
    <source>
        <dbReference type="EMBL" id="ORZ18835.1"/>
    </source>
</evidence>
<protein>
    <submittedName>
        <fullName evidence="1">Uncharacterized protein</fullName>
    </submittedName>
</protein>
<keyword evidence="2" id="KW-1185">Reference proteome</keyword>
<comment type="caution">
    <text evidence="1">The sequence shown here is derived from an EMBL/GenBank/DDBJ whole genome shotgun (WGS) entry which is preliminary data.</text>
</comment>
<dbReference type="EMBL" id="MCGE01000008">
    <property type="protein sequence ID" value="ORZ18835.1"/>
    <property type="molecule type" value="Genomic_DNA"/>
</dbReference>
<dbReference type="OrthoDB" id="2098303at2759"/>
<proteinExistence type="predicted"/>
<dbReference type="Proteomes" id="UP000193560">
    <property type="component" value="Unassembled WGS sequence"/>
</dbReference>